<reference evidence="3" key="1">
    <citation type="submission" date="2021-04" db="EMBL/GenBank/DDBJ databases">
        <title>Biosynthetic gene clusters of Dactylosporangioum roseum.</title>
        <authorList>
            <person name="Hartkoorn R.C."/>
            <person name="Beaudoing E."/>
            <person name="Hot D."/>
            <person name="Moureu S."/>
        </authorList>
    </citation>
    <scope>NUCLEOTIDE SEQUENCE</scope>
    <source>
        <strain evidence="3">NRRL B-16295</strain>
    </source>
</reference>
<evidence type="ECO:0000256" key="1">
    <source>
        <dbReference type="SAM" id="MobiDB-lite"/>
    </source>
</evidence>
<evidence type="ECO:0000256" key="2">
    <source>
        <dbReference type="SAM" id="Phobius"/>
    </source>
</evidence>
<accession>A0ABY5Z9Y6</accession>
<evidence type="ECO:0000313" key="4">
    <source>
        <dbReference type="Proteomes" id="UP001058271"/>
    </source>
</evidence>
<dbReference type="Proteomes" id="UP001058271">
    <property type="component" value="Chromosome"/>
</dbReference>
<organism evidence="3 4">
    <name type="scientific">Dactylosporangium roseum</name>
    <dbReference type="NCBI Taxonomy" id="47989"/>
    <lineage>
        <taxon>Bacteria</taxon>
        <taxon>Bacillati</taxon>
        <taxon>Actinomycetota</taxon>
        <taxon>Actinomycetes</taxon>
        <taxon>Micromonosporales</taxon>
        <taxon>Micromonosporaceae</taxon>
        <taxon>Dactylosporangium</taxon>
    </lineage>
</organism>
<dbReference type="RefSeq" id="WP_260727747.1">
    <property type="nucleotide sequence ID" value="NZ_BAAABS010000033.1"/>
</dbReference>
<keyword evidence="4" id="KW-1185">Reference proteome</keyword>
<gene>
    <name evidence="3" type="ORF">Drose_09150</name>
</gene>
<feature type="transmembrane region" description="Helical" evidence="2">
    <location>
        <begin position="90"/>
        <end position="108"/>
    </location>
</feature>
<proteinExistence type="predicted"/>
<protein>
    <submittedName>
        <fullName evidence="3">Uncharacterized protein</fullName>
    </submittedName>
</protein>
<keyword evidence="2" id="KW-0812">Transmembrane</keyword>
<keyword evidence="2" id="KW-0472">Membrane</keyword>
<keyword evidence="2" id="KW-1133">Transmembrane helix</keyword>
<evidence type="ECO:0000313" key="3">
    <source>
        <dbReference type="EMBL" id="UWZ38386.1"/>
    </source>
</evidence>
<name>A0ABY5Z9Y6_9ACTN</name>
<dbReference type="EMBL" id="CP073721">
    <property type="protein sequence ID" value="UWZ38386.1"/>
    <property type="molecule type" value="Genomic_DNA"/>
</dbReference>
<sequence>MSSQWKRGRRRAESVADDAWEYLRASVGSASDAARAVGGTAKDRASDLADEASSRYGAASERVGSAADEAWRRAGLALDALSGRKPRKPWGWIALAVLGGVAVGWAAAASAPKAIRLDDEAPIPIPPV</sequence>
<feature type="region of interest" description="Disordered" evidence="1">
    <location>
        <begin position="30"/>
        <end position="51"/>
    </location>
</feature>